<evidence type="ECO:0000256" key="3">
    <source>
        <dbReference type="ARBA" id="ARBA00022692"/>
    </source>
</evidence>
<keyword evidence="2" id="KW-1003">Cell membrane</keyword>
<feature type="domain" description="ABC3 transporter permease C-terminal" evidence="7">
    <location>
        <begin position="287"/>
        <end position="401"/>
    </location>
</feature>
<accession>A0A401U9V4</accession>
<dbReference type="InterPro" id="IPR025857">
    <property type="entry name" value="MacB_PCD"/>
</dbReference>
<name>A0A401U9V4_9BACT</name>
<feature type="domain" description="ABC3 transporter permease C-terminal" evidence="7">
    <location>
        <begin position="667"/>
        <end position="781"/>
    </location>
</feature>
<keyword evidence="10" id="KW-1185">Reference proteome</keyword>
<feature type="transmembrane region" description="Helical" evidence="6">
    <location>
        <begin position="375"/>
        <end position="398"/>
    </location>
</feature>
<dbReference type="GO" id="GO:0005886">
    <property type="term" value="C:plasma membrane"/>
    <property type="evidence" value="ECO:0007669"/>
    <property type="project" value="UniProtKB-SubCell"/>
</dbReference>
<reference evidence="9 10" key="1">
    <citation type="submission" date="2018-11" db="EMBL/GenBank/DDBJ databases">
        <title>Chryseotalea sanarue gen. nov., sp., nov., a member of the family Cytophagaceae, isolated from a brackish lake in Hamamatsu Japan.</title>
        <authorList>
            <person name="Maejima Y."/>
            <person name="Iino T."/>
            <person name="Muraguchi Y."/>
            <person name="Fukuda K."/>
            <person name="Ohkuma M."/>
            <person name="Moriuchi R."/>
            <person name="Dohra H."/>
            <person name="Kimbara K."/>
            <person name="Shintani M."/>
        </authorList>
    </citation>
    <scope>NUCLEOTIDE SEQUENCE [LARGE SCALE GENOMIC DNA]</scope>
    <source>
        <strain evidence="9 10">Ys</strain>
    </source>
</reference>
<evidence type="ECO:0000259" key="8">
    <source>
        <dbReference type="Pfam" id="PF12704"/>
    </source>
</evidence>
<evidence type="ECO:0000259" key="7">
    <source>
        <dbReference type="Pfam" id="PF02687"/>
    </source>
</evidence>
<dbReference type="GO" id="GO:0022857">
    <property type="term" value="F:transmembrane transporter activity"/>
    <property type="evidence" value="ECO:0007669"/>
    <property type="project" value="TreeGrafter"/>
</dbReference>
<dbReference type="Pfam" id="PF12704">
    <property type="entry name" value="MacB_PCD"/>
    <property type="match status" value="2"/>
</dbReference>
<dbReference type="RefSeq" id="WP_127122321.1">
    <property type="nucleotide sequence ID" value="NZ_BHXQ01000003.1"/>
</dbReference>
<feature type="domain" description="MacB-like periplasmic core" evidence="8">
    <location>
        <begin position="431"/>
        <end position="632"/>
    </location>
</feature>
<feature type="transmembrane region" description="Helical" evidence="6">
    <location>
        <begin position="281"/>
        <end position="303"/>
    </location>
</feature>
<dbReference type="InterPro" id="IPR003838">
    <property type="entry name" value="ABC3_permease_C"/>
</dbReference>
<sequence length="788" mass="88148">MLINYFKIAIRSLIKNPSYSFINIGGLAIGIASSILILLWVADEYSYDRFHKNYHSIYKLYQSQQWAQGIGTGTSMPYPLRETLLNKTNEVKYLVMTNWGEGNTLQVDEKSLTKFGLSATEDFFNMFSYDMIKGDPASALKDPNSIVITVSTAKALFGDSEPLNQLVQVDNGQELKVTGVIKDLPAQSFFSFDYVLPFAYYKATQGWVRNSVNNWDNNSFQMYVQLQPNATQASVTNSIKDIIKDSNPKAPTAQLFLHPMSKWRLYSKFENGKNTGGMIEYVQLFTIIAIFVMIIACINFMNLATARSENRAREVGIRKSVGSRRKQLIFQFLGESLAITFISFLLAIVLVEITLPFYNTLVNKTIVINYSNPMLWLIGLAIIFVTGVIAGSYPAFYLSSFKPVKVLKGKVNVGKGASTPRKVLVTLQFGFSIFLIIGTLTIYQQIMHVKDRDMGYDRENLMQIWTNNELERNFQTVRDALVNTGAVKSVCKSNSPITSIFSSNEVKWEGMNTEERVSFSTIATEYDYIKTMGVKMVEGRDFSRDFPSDSMSVIINQAAADFMGMKDPIGQKIIYNKDPHEIIGVTANVVMDSPYQPVEPLVMIFDPSWSSTITVRLNPTENLQASIDQVEQVFKKLNPAYPFAFRFADSDFQAKFSSINLVSKLSFIFAALAIAITCFGLLGLAAFTAEQRTKEIGIRKVLGATVSSIVILITSDFSKLIFVAFLIASPIGWWVLTNFLERYPYRVGISGWILLAAGGISLILALLIVSTQALRAAISNPTDSLRSE</sequence>
<dbReference type="EMBL" id="BHXQ01000003">
    <property type="protein sequence ID" value="GCC51667.1"/>
    <property type="molecule type" value="Genomic_DNA"/>
</dbReference>
<organism evidence="9 10">
    <name type="scientific">Chryseotalea sanaruensis</name>
    <dbReference type="NCBI Taxonomy" id="2482724"/>
    <lineage>
        <taxon>Bacteria</taxon>
        <taxon>Pseudomonadati</taxon>
        <taxon>Bacteroidota</taxon>
        <taxon>Cytophagia</taxon>
        <taxon>Cytophagales</taxon>
        <taxon>Chryseotaleaceae</taxon>
        <taxon>Chryseotalea</taxon>
    </lineage>
</organism>
<evidence type="ECO:0000256" key="1">
    <source>
        <dbReference type="ARBA" id="ARBA00004651"/>
    </source>
</evidence>
<dbReference type="PANTHER" id="PTHR30572:SF18">
    <property type="entry name" value="ABC-TYPE MACROLIDE FAMILY EXPORT SYSTEM PERMEASE COMPONENT 2"/>
    <property type="match status" value="1"/>
</dbReference>
<proteinExistence type="predicted"/>
<dbReference type="OrthoDB" id="5933722at2"/>
<feature type="transmembrane region" description="Helical" evidence="6">
    <location>
        <begin position="665"/>
        <end position="689"/>
    </location>
</feature>
<dbReference type="Proteomes" id="UP000288227">
    <property type="component" value="Unassembled WGS sequence"/>
</dbReference>
<dbReference type="Pfam" id="PF02687">
    <property type="entry name" value="FtsX"/>
    <property type="match status" value="2"/>
</dbReference>
<feature type="domain" description="MacB-like periplasmic core" evidence="8">
    <location>
        <begin position="20"/>
        <end position="241"/>
    </location>
</feature>
<dbReference type="PANTHER" id="PTHR30572">
    <property type="entry name" value="MEMBRANE COMPONENT OF TRANSPORTER-RELATED"/>
    <property type="match status" value="1"/>
</dbReference>
<protein>
    <submittedName>
        <fullName evidence="9">ABC transporter permease</fullName>
    </submittedName>
</protein>
<evidence type="ECO:0000256" key="5">
    <source>
        <dbReference type="ARBA" id="ARBA00023136"/>
    </source>
</evidence>
<gene>
    <name evidence="9" type="ORF">SanaruYs_18950</name>
</gene>
<feature type="transmembrane region" description="Helical" evidence="6">
    <location>
        <begin position="423"/>
        <end position="443"/>
    </location>
</feature>
<evidence type="ECO:0000256" key="2">
    <source>
        <dbReference type="ARBA" id="ARBA00022475"/>
    </source>
</evidence>
<feature type="transmembrane region" description="Helical" evidence="6">
    <location>
        <begin position="749"/>
        <end position="769"/>
    </location>
</feature>
<dbReference type="InterPro" id="IPR050250">
    <property type="entry name" value="Macrolide_Exporter_MacB"/>
</dbReference>
<keyword evidence="3 6" id="KW-0812">Transmembrane</keyword>
<feature type="transmembrane region" description="Helical" evidence="6">
    <location>
        <begin position="21"/>
        <end position="42"/>
    </location>
</feature>
<feature type="transmembrane region" description="Helical" evidence="6">
    <location>
        <begin position="328"/>
        <end position="355"/>
    </location>
</feature>
<comment type="caution">
    <text evidence="9">The sequence shown here is derived from an EMBL/GenBank/DDBJ whole genome shotgun (WGS) entry which is preliminary data.</text>
</comment>
<dbReference type="AlphaFoldDB" id="A0A401U9V4"/>
<evidence type="ECO:0000313" key="10">
    <source>
        <dbReference type="Proteomes" id="UP000288227"/>
    </source>
</evidence>
<evidence type="ECO:0000256" key="6">
    <source>
        <dbReference type="SAM" id="Phobius"/>
    </source>
</evidence>
<feature type="transmembrane region" description="Helical" evidence="6">
    <location>
        <begin position="701"/>
        <end position="729"/>
    </location>
</feature>
<keyword evidence="4 6" id="KW-1133">Transmembrane helix</keyword>
<comment type="subcellular location">
    <subcellularLocation>
        <location evidence="1">Cell membrane</location>
        <topology evidence="1">Multi-pass membrane protein</topology>
    </subcellularLocation>
</comment>
<keyword evidence="5 6" id="KW-0472">Membrane</keyword>
<evidence type="ECO:0000313" key="9">
    <source>
        <dbReference type="EMBL" id="GCC51667.1"/>
    </source>
</evidence>
<evidence type="ECO:0000256" key="4">
    <source>
        <dbReference type="ARBA" id="ARBA00022989"/>
    </source>
</evidence>